<feature type="transmembrane region" description="Helical" evidence="6">
    <location>
        <begin position="238"/>
        <end position="258"/>
    </location>
</feature>
<comment type="caution">
    <text evidence="8">The sequence shown here is derived from an EMBL/GenBank/DDBJ whole genome shotgun (WGS) entry which is preliminary data.</text>
</comment>
<evidence type="ECO:0000256" key="5">
    <source>
        <dbReference type="ARBA" id="ARBA00023136"/>
    </source>
</evidence>
<feature type="transmembrane region" description="Helical" evidence="6">
    <location>
        <begin position="165"/>
        <end position="186"/>
    </location>
</feature>
<sequence length="324" mass="33871">MDWSAAGVPLIATRAVHFAATALAVGSVVFGRLIAMPVLHNHTAATLAFRSRTRRHIWACLALAVISGAIWLLLQAASMSGIPLIDALTADILSTVINETQFGEMTIIRAGLAICLAACLISDRAVVAQWLGLAAAIGLAGSLAWTGHAASTIGPTGYLHLAADALHSVAAAAWIGGLVSLITFLATPKVHESMSLVRDATERFSILGIVSVATILLSGVVNAAILVGSLHGLVATEYGRLLMLKIAIFAAMLVFAAVNRFRLTPQFAAIESEQSSVALRQLIRNSAIETTLGLGIIVIVGLLGTLHPGIHLQDVSDLLLTRQH</sequence>
<evidence type="ECO:0000259" key="7">
    <source>
        <dbReference type="Pfam" id="PF05425"/>
    </source>
</evidence>
<feature type="transmembrane region" description="Helical" evidence="6">
    <location>
        <begin position="290"/>
        <end position="310"/>
    </location>
</feature>
<evidence type="ECO:0000256" key="4">
    <source>
        <dbReference type="ARBA" id="ARBA00022989"/>
    </source>
</evidence>
<dbReference type="PANTHER" id="PTHR34820:SF4">
    <property type="entry name" value="INNER MEMBRANE PROTEIN YEBZ"/>
    <property type="match status" value="1"/>
</dbReference>
<keyword evidence="5 6" id="KW-0472">Membrane</keyword>
<proteinExistence type="predicted"/>
<feature type="transmembrane region" description="Helical" evidence="6">
    <location>
        <begin position="15"/>
        <end position="35"/>
    </location>
</feature>
<reference evidence="8" key="1">
    <citation type="submission" date="2020-06" db="EMBL/GenBank/DDBJ databases">
        <title>Whole Genome Sequence of Bradyrhizobium sp. Strain 66S1MB.</title>
        <authorList>
            <person name="Bromfield E."/>
            <person name="Cloutier S."/>
        </authorList>
    </citation>
    <scope>NUCLEOTIDE SEQUENCE</scope>
    <source>
        <strain evidence="8">66S1MB</strain>
    </source>
</reference>
<feature type="transmembrane region" description="Helical" evidence="6">
    <location>
        <begin position="127"/>
        <end position="145"/>
    </location>
</feature>
<feature type="domain" description="Copper resistance protein D" evidence="7">
    <location>
        <begin position="200"/>
        <end position="303"/>
    </location>
</feature>
<feature type="transmembrane region" description="Helical" evidence="6">
    <location>
        <begin position="102"/>
        <end position="120"/>
    </location>
</feature>
<accession>A0A973WPP3</accession>
<keyword evidence="2" id="KW-1003">Cell membrane</keyword>
<dbReference type="InterPro" id="IPR008457">
    <property type="entry name" value="Cu-R_CopD_dom"/>
</dbReference>
<dbReference type="NCBIfam" id="NF033808">
    <property type="entry name" value="copper_CopD"/>
    <property type="match status" value="1"/>
</dbReference>
<evidence type="ECO:0000256" key="2">
    <source>
        <dbReference type="ARBA" id="ARBA00022475"/>
    </source>
</evidence>
<comment type="subcellular location">
    <subcellularLocation>
        <location evidence="1">Cell membrane</location>
        <topology evidence="1">Multi-pass membrane protein</topology>
    </subcellularLocation>
</comment>
<dbReference type="GO" id="GO:0006825">
    <property type="term" value="P:copper ion transport"/>
    <property type="evidence" value="ECO:0007669"/>
    <property type="project" value="InterPro"/>
</dbReference>
<gene>
    <name evidence="8" type="primary">copD</name>
    <name evidence="8" type="ORF">HU230_15955</name>
</gene>
<keyword evidence="4 6" id="KW-1133">Transmembrane helix</keyword>
<evidence type="ECO:0000256" key="3">
    <source>
        <dbReference type="ARBA" id="ARBA00022692"/>
    </source>
</evidence>
<dbReference type="InterPro" id="IPR032694">
    <property type="entry name" value="CopC/D"/>
</dbReference>
<dbReference type="InterPro" id="IPR047689">
    <property type="entry name" value="CopD"/>
</dbReference>
<feature type="transmembrane region" description="Helical" evidence="6">
    <location>
        <begin position="206"/>
        <end position="226"/>
    </location>
</feature>
<dbReference type="EMBL" id="JABWSX010000001">
    <property type="protein sequence ID" value="NVL07196.1"/>
    <property type="molecule type" value="Genomic_DNA"/>
</dbReference>
<keyword evidence="3 6" id="KW-0812">Transmembrane</keyword>
<feature type="transmembrane region" description="Helical" evidence="6">
    <location>
        <begin position="56"/>
        <end position="74"/>
    </location>
</feature>
<dbReference type="AlphaFoldDB" id="A0A973WPP3"/>
<dbReference type="Pfam" id="PF05425">
    <property type="entry name" value="CopD"/>
    <property type="match status" value="1"/>
</dbReference>
<name>A0A973WPP3_9BRAD</name>
<evidence type="ECO:0000313" key="8">
    <source>
        <dbReference type="EMBL" id="NVL07196.1"/>
    </source>
</evidence>
<evidence type="ECO:0000256" key="6">
    <source>
        <dbReference type="SAM" id="Phobius"/>
    </source>
</evidence>
<organism evidence="8">
    <name type="scientific">Bradyrhizobium quebecense</name>
    <dbReference type="NCBI Taxonomy" id="2748629"/>
    <lineage>
        <taxon>Bacteria</taxon>
        <taxon>Pseudomonadati</taxon>
        <taxon>Pseudomonadota</taxon>
        <taxon>Alphaproteobacteria</taxon>
        <taxon>Hyphomicrobiales</taxon>
        <taxon>Nitrobacteraceae</taxon>
        <taxon>Bradyrhizobium</taxon>
    </lineage>
</organism>
<protein>
    <submittedName>
        <fullName evidence="8">Copper homeostasis membrane protein CopD</fullName>
    </submittedName>
</protein>
<dbReference type="PANTHER" id="PTHR34820">
    <property type="entry name" value="INNER MEMBRANE PROTEIN YEBZ"/>
    <property type="match status" value="1"/>
</dbReference>
<evidence type="ECO:0000256" key="1">
    <source>
        <dbReference type="ARBA" id="ARBA00004651"/>
    </source>
</evidence>
<dbReference type="GO" id="GO:0005886">
    <property type="term" value="C:plasma membrane"/>
    <property type="evidence" value="ECO:0007669"/>
    <property type="project" value="UniProtKB-SubCell"/>
</dbReference>